<dbReference type="GO" id="GO:0051536">
    <property type="term" value="F:iron-sulfur cluster binding"/>
    <property type="evidence" value="ECO:0007669"/>
    <property type="project" value="UniProtKB-KW"/>
</dbReference>
<name>A0A931AUB1_9FIRM</name>
<dbReference type="InterPro" id="IPR003813">
    <property type="entry name" value="MvhD/FlpD"/>
</dbReference>
<feature type="domain" description="F420-non-reducing hydrogenase iron-sulfur subunit D" evidence="5">
    <location>
        <begin position="15"/>
        <end position="136"/>
    </location>
</feature>
<protein>
    <submittedName>
        <fullName evidence="6">Hydrogenase iron-sulfur subunit</fullName>
    </submittedName>
</protein>
<sequence length="147" mass="16835">MNKQIDKNNFEPLLVAFCCNWCSYAGADLAGTSRMGYPENIKIIRVPCSCRINPGFVLRAFQKGADGVLIAGCHPGDCHYMTGNYYTRRRFTVFKELLNYMGIEKERFKVDWISASEGKKFADTATEFTSKLKELGPDRKLRDSRWK</sequence>
<dbReference type="EMBL" id="JADPIE010000004">
    <property type="protein sequence ID" value="MBF8436935.1"/>
    <property type="molecule type" value="Genomic_DNA"/>
</dbReference>
<evidence type="ECO:0000313" key="7">
    <source>
        <dbReference type="Proteomes" id="UP000621436"/>
    </source>
</evidence>
<gene>
    <name evidence="6" type="ORF">I0Q91_07600</name>
</gene>
<dbReference type="GO" id="GO:0016491">
    <property type="term" value="F:oxidoreductase activity"/>
    <property type="evidence" value="ECO:0007669"/>
    <property type="project" value="UniProtKB-KW"/>
</dbReference>
<evidence type="ECO:0000259" key="5">
    <source>
        <dbReference type="Pfam" id="PF02662"/>
    </source>
</evidence>
<accession>A0A931AUB1</accession>
<reference evidence="6" key="1">
    <citation type="submission" date="2020-11" db="EMBL/GenBank/DDBJ databases">
        <title>Halonatronomonas betainensis gen. nov., sp. nov. a novel haloalkaliphilic representative of the family Halanaerobiacae capable of betaine degradation.</title>
        <authorList>
            <person name="Boltyanskaya Y."/>
            <person name="Kevbrin V."/>
            <person name="Detkova E."/>
            <person name="Grouzdev D.S."/>
            <person name="Koziaeva V."/>
            <person name="Zhilina T."/>
        </authorList>
    </citation>
    <scope>NUCLEOTIDE SEQUENCE</scope>
    <source>
        <strain evidence="6">Z-7014</strain>
    </source>
</reference>
<dbReference type="Proteomes" id="UP000621436">
    <property type="component" value="Unassembled WGS sequence"/>
</dbReference>
<keyword evidence="7" id="KW-1185">Reference proteome</keyword>
<proteinExistence type="predicted"/>
<keyword evidence="2" id="KW-0560">Oxidoreductase</keyword>
<evidence type="ECO:0000256" key="3">
    <source>
        <dbReference type="ARBA" id="ARBA00023004"/>
    </source>
</evidence>
<organism evidence="6 7">
    <name type="scientific">Halonatronomonas betaini</name>
    <dbReference type="NCBI Taxonomy" id="2778430"/>
    <lineage>
        <taxon>Bacteria</taxon>
        <taxon>Bacillati</taxon>
        <taxon>Bacillota</taxon>
        <taxon>Clostridia</taxon>
        <taxon>Halanaerobiales</taxon>
        <taxon>Halarsenatibacteraceae</taxon>
        <taxon>Halonatronomonas</taxon>
    </lineage>
</organism>
<evidence type="ECO:0000313" key="6">
    <source>
        <dbReference type="EMBL" id="MBF8436935.1"/>
    </source>
</evidence>
<evidence type="ECO:0000256" key="4">
    <source>
        <dbReference type="ARBA" id="ARBA00023014"/>
    </source>
</evidence>
<dbReference type="GO" id="GO:0046872">
    <property type="term" value="F:metal ion binding"/>
    <property type="evidence" value="ECO:0007669"/>
    <property type="project" value="UniProtKB-KW"/>
</dbReference>
<dbReference type="AlphaFoldDB" id="A0A931AUB1"/>
<keyword evidence="1" id="KW-0479">Metal-binding</keyword>
<comment type="caution">
    <text evidence="6">The sequence shown here is derived from an EMBL/GenBank/DDBJ whole genome shotgun (WGS) entry which is preliminary data.</text>
</comment>
<dbReference type="Pfam" id="PF02662">
    <property type="entry name" value="FlpD"/>
    <property type="match status" value="1"/>
</dbReference>
<keyword evidence="3" id="KW-0408">Iron</keyword>
<evidence type="ECO:0000256" key="1">
    <source>
        <dbReference type="ARBA" id="ARBA00022723"/>
    </source>
</evidence>
<evidence type="ECO:0000256" key="2">
    <source>
        <dbReference type="ARBA" id="ARBA00023002"/>
    </source>
</evidence>
<keyword evidence="4" id="KW-0411">Iron-sulfur</keyword>